<reference evidence="9" key="1">
    <citation type="submission" date="2017-09" db="EMBL/GenBank/DDBJ databases">
        <title>Depth-based differentiation of microbial function through sediment-hosted aquifers and enrichment of novel symbionts in the deep terrestrial subsurface.</title>
        <authorList>
            <person name="Probst A.J."/>
            <person name="Ladd B."/>
            <person name="Jarett J.K."/>
            <person name="Geller-Mcgrath D.E."/>
            <person name="Sieber C.M.K."/>
            <person name="Emerson J.B."/>
            <person name="Anantharaman K."/>
            <person name="Thomas B.C."/>
            <person name="Malmstrom R."/>
            <person name="Stieglmeier M."/>
            <person name="Klingl A."/>
            <person name="Woyke T."/>
            <person name="Ryan C.M."/>
            <person name="Banfield J.F."/>
        </authorList>
    </citation>
    <scope>NUCLEOTIDE SEQUENCE [LARGE SCALE GENOMIC DNA]</scope>
</reference>
<accession>A0A2M7INR2</accession>
<dbReference type="GO" id="GO:0005737">
    <property type="term" value="C:cytoplasm"/>
    <property type="evidence" value="ECO:0007669"/>
    <property type="project" value="UniProtKB-ARBA"/>
</dbReference>
<dbReference type="FunFam" id="3.30.420.100:FF:000001">
    <property type="entry name" value="50S ribosomal protein L18"/>
    <property type="match status" value="1"/>
</dbReference>
<dbReference type="GO" id="GO:1990904">
    <property type="term" value="C:ribonucleoprotein complex"/>
    <property type="evidence" value="ECO:0007669"/>
    <property type="project" value="UniProtKB-KW"/>
</dbReference>
<name>A0A2M7INR2_9BACT</name>
<evidence type="ECO:0000313" key="9">
    <source>
        <dbReference type="Proteomes" id="UP000230837"/>
    </source>
</evidence>
<keyword evidence="2 7" id="KW-0699">rRNA-binding</keyword>
<evidence type="ECO:0000256" key="1">
    <source>
        <dbReference type="ARBA" id="ARBA00007116"/>
    </source>
</evidence>
<dbReference type="InterPro" id="IPR005484">
    <property type="entry name" value="Ribosomal_uL18_bac/plant/anim"/>
</dbReference>
<dbReference type="CDD" id="cd00432">
    <property type="entry name" value="Ribosomal_L18_L5e"/>
    <property type="match status" value="1"/>
</dbReference>
<proteinExistence type="inferred from homology"/>
<dbReference type="AlphaFoldDB" id="A0A2M7INR2"/>
<dbReference type="InterPro" id="IPR057268">
    <property type="entry name" value="Ribosomal_L18"/>
</dbReference>
<evidence type="ECO:0000256" key="3">
    <source>
        <dbReference type="ARBA" id="ARBA00022884"/>
    </source>
</evidence>
<dbReference type="PANTHER" id="PTHR12899">
    <property type="entry name" value="39S RIBOSOMAL PROTEIN L18, MITOCHONDRIAL"/>
    <property type="match status" value="1"/>
</dbReference>
<dbReference type="Pfam" id="PF00861">
    <property type="entry name" value="Ribosomal_L18p"/>
    <property type="match status" value="1"/>
</dbReference>
<gene>
    <name evidence="7" type="primary">rplR</name>
    <name evidence="8" type="ORF">COZ82_02090</name>
</gene>
<comment type="similarity">
    <text evidence="1 7">Belongs to the universal ribosomal protein uL18 family.</text>
</comment>
<comment type="function">
    <text evidence="7">This is one of the proteins that bind and probably mediate the attachment of the 5S RNA into the large ribosomal subunit, where it forms part of the central protuberance.</text>
</comment>
<dbReference type="Gene3D" id="3.30.420.100">
    <property type="match status" value="1"/>
</dbReference>
<evidence type="ECO:0000256" key="2">
    <source>
        <dbReference type="ARBA" id="ARBA00022730"/>
    </source>
</evidence>
<evidence type="ECO:0000256" key="6">
    <source>
        <dbReference type="ARBA" id="ARBA00035197"/>
    </source>
</evidence>
<dbReference type="GO" id="GO:0008097">
    <property type="term" value="F:5S rRNA binding"/>
    <property type="evidence" value="ECO:0007669"/>
    <property type="project" value="TreeGrafter"/>
</dbReference>
<protein>
    <recommendedName>
        <fullName evidence="6 7">Large ribosomal subunit protein uL18</fullName>
    </recommendedName>
</protein>
<dbReference type="GO" id="GO:0006412">
    <property type="term" value="P:translation"/>
    <property type="evidence" value="ECO:0007669"/>
    <property type="project" value="UniProtKB-UniRule"/>
</dbReference>
<dbReference type="EMBL" id="PFHR01000114">
    <property type="protein sequence ID" value="PIW96979.1"/>
    <property type="molecule type" value="Genomic_DNA"/>
</dbReference>
<dbReference type="Proteomes" id="UP000230837">
    <property type="component" value="Unassembled WGS sequence"/>
</dbReference>
<organism evidence="8 9">
    <name type="scientific">Candidatus Kaiserbacteria bacterium CG_4_8_14_3_um_filter_38_9</name>
    <dbReference type="NCBI Taxonomy" id="1974599"/>
    <lineage>
        <taxon>Bacteria</taxon>
        <taxon>Candidatus Kaiseribacteriota</taxon>
    </lineage>
</organism>
<sequence length="115" mass="12437">MEKSQYKKTKRATRHTRIRAKISGTAERPRLAVFKSNNFVYVQLIDDEKGVTLAAADSRPYKGTTGEGAIAVGTDIAKKAKAIGVTSVVFDRGGFRYQGIVATLAESARTAGLLF</sequence>
<dbReference type="GO" id="GO:0003735">
    <property type="term" value="F:structural constituent of ribosome"/>
    <property type="evidence" value="ECO:0007669"/>
    <property type="project" value="InterPro"/>
</dbReference>
<dbReference type="InterPro" id="IPR004389">
    <property type="entry name" value="Ribosomal_uL18_bac-type"/>
</dbReference>
<dbReference type="GO" id="GO:0005840">
    <property type="term" value="C:ribosome"/>
    <property type="evidence" value="ECO:0007669"/>
    <property type="project" value="UniProtKB-KW"/>
</dbReference>
<dbReference type="SUPFAM" id="SSF53137">
    <property type="entry name" value="Translational machinery components"/>
    <property type="match status" value="1"/>
</dbReference>
<evidence type="ECO:0000256" key="7">
    <source>
        <dbReference type="HAMAP-Rule" id="MF_01337"/>
    </source>
</evidence>
<keyword evidence="3 7" id="KW-0694">RNA-binding</keyword>
<evidence type="ECO:0000256" key="5">
    <source>
        <dbReference type="ARBA" id="ARBA00023274"/>
    </source>
</evidence>
<comment type="subunit">
    <text evidence="7">Part of the 50S ribosomal subunit; part of the 5S rRNA/L5/L18/L25 subcomplex. Contacts the 5S and 23S rRNAs.</text>
</comment>
<dbReference type="NCBIfam" id="TIGR00060">
    <property type="entry name" value="L18_bact"/>
    <property type="match status" value="1"/>
</dbReference>
<dbReference type="PANTHER" id="PTHR12899:SF3">
    <property type="entry name" value="LARGE RIBOSOMAL SUBUNIT PROTEIN UL18M"/>
    <property type="match status" value="1"/>
</dbReference>
<keyword evidence="5 7" id="KW-0687">Ribonucleoprotein</keyword>
<keyword evidence="4 7" id="KW-0689">Ribosomal protein</keyword>
<evidence type="ECO:0000256" key="4">
    <source>
        <dbReference type="ARBA" id="ARBA00022980"/>
    </source>
</evidence>
<comment type="caution">
    <text evidence="8">The sequence shown here is derived from an EMBL/GenBank/DDBJ whole genome shotgun (WGS) entry which is preliminary data.</text>
</comment>
<dbReference type="HAMAP" id="MF_01337_B">
    <property type="entry name" value="Ribosomal_uL18_B"/>
    <property type="match status" value="1"/>
</dbReference>
<evidence type="ECO:0000313" key="8">
    <source>
        <dbReference type="EMBL" id="PIW96979.1"/>
    </source>
</evidence>